<accession>A0A060S257</accession>
<reference evidence="3" key="1">
    <citation type="submission" date="2014-01" db="EMBL/GenBank/DDBJ databases">
        <title>The genome of the white-rot fungus Pycnoporus cinnabarinus: a basidiomycete model with a versatile arsenal for lignocellulosic biomass breakdown.</title>
        <authorList>
            <person name="Levasseur A."/>
            <person name="Lomascolo A."/>
            <person name="Ruiz-Duenas F.J."/>
            <person name="Uzan E."/>
            <person name="Piumi F."/>
            <person name="Kues U."/>
            <person name="Ram A.F.J."/>
            <person name="Murat C."/>
            <person name="Haon M."/>
            <person name="Benoit I."/>
            <person name="Arfi Y."/>
            <person name="Chevret D."/>
            <person name="Drula E."/>
            <person name="Kwon M.J."/>
            <person name="Gouret P."/>
            <person name="Lesage-Meessen L."/>
            <person name="Lombard V."/>
            <person name="Mariette J."/>
            <person name="Noirot C."/>
            <person name="Park J."/>
            <person name="Patyshakuliyeva A."/>
            <person name="Wieneger R.A.B."/>
            <person name="Wosten H.A.B."/>
            <person name="Martin F."/>
            <person name="Coutinho P.M."/>
            <person name="de Vries R."/>
            <person name="Martinez A.T."/>
            <person name="Klopp C."/>
            <person name="Pontarotti P."/>
            <person name="Henrissat B."/>
            <person name="Record E."/>
        </authorList>
    </citation>
    <scope>NUCLEOTIDE SEQUENCE [LARGE SCALE GENOMIC DNA]</scope>
    <source>
        <strain evidence="3">BRFM137</strain>
    </source>
</reference>
<dbReference type="EMBL" id="CCBP010000010">
    <property type="protein sequence ID" value="CDO68246.1"/>
    <property type="molecule type" value="Genomic_DNA"/>
</dbReference>
<sequence>MFAENIVSACMDVDARTPSGESDQIDQLDESTFAAPVILHPSKGASNHARGRAAEDDPARLARLFEVFADVSGPPLIFTGCRICVSQKRRCSWGGIGPRGEVYAIVAKTGPKTKALARFNGYDFGIIKRVENDWPAIFEAVESATHFIVAQGGVVLDAAALAAKTSDCHVRGAHPTEWPVFVLLLFSRAFAIVRHHRGLAMARIYYILHWLPWHRRNMQKGLTMCRVPSIRPMLMLETKKTTPGGCRLTCLTARTFDLSEVPPPAHHAVELEPGPATRKSTFATVKDAIPERAPSIAVPYIELRSFPRAPHRATNSGHIPRRMSRLPATSVPSPHLDGRRSPERATQDAAMRKSEDSEGTTCDVVSVKTGTPPAPARASGRYVSATGSADRHALLGELKILQEEHASLRSRRTIIQAQLEALEAREAELLALLSESKKEIVTSRAFSPL</sequence>
<evidence type="ECO:0000313" key="3">
    <source>
        <dbReference type="EMBL" id="CDO68246.1"/>
    </source>
</evidence>
<gene>
    <name evidence="3" type="ORF">BN946_scf184842.g9</name>
</gene>
<dbReference type="Proteomes" id="UP000029665">
    <property type="component" value="Unassembled WGS sequence"/>
</dbReference>
<dbReference type="AlphaFoldDB" id="A0A060S257"/>
<keyword evidence="4" id="KW-1185">Reference proteome</keyword>
<feature type="region of interest" description="Disordered" evidence="2">
    <location>
        <begin position="311"/>
        <end position="360"/>
    </location>
</feature>
<organism evidence="3 4">
    <name type="scientific">Pycnoporus cinnabarinus</name>
    <name type="common">Cinnabar-red polypore</name>
    <name type="synonym">Trametes cinnabarina</name>
    <dbReference type="NCBI Taxonomy" id="5643"/>
    <lineage>
        <taxon>Eukaryota</taxon>
        <taxon>Fungi</taxon>
        <taxon>Dikarya</taxon>
        <taxon>Basidiomycota</taxon>
        <taxon>Agaricomycotina</taxon>
        <taxon>Agaricomycetes</taxon>
        <taxon>Polyporales</taxon>
        <taxon>Polyporaceae</taxon>
        <taxon>Trametes</taxon>
    </lineage>
</organism>
<name>A0A060S257_PYCCI</name>
<proteinExistence type="predicted"/>
<dbReference type="OrthoDB" id="2744476at2759"/>
<dbReference type="HOGENOM" id="CLU_609942_0_0_1"/>
<protein>
    <submittedName>
        <fullName evidence="3">Uncharacterized protein</fullName>
    </submittedName>
</protein>
<evidence type="ECO:0000256" key="2">
    <source>
        <dbReference type="SAM" id="MobiDB-lite"/>
    </source>
</evidence>
<keyword evidence="1" id="KW-0175">Coiled coil</keyword>
<comment type="caution">
    <text evidence="3">The sequence shown here is derived from an EMBL/GenBank/DDBJ whole genome shotgun (WGS) entry which is preliminary data.</text>
</comment>
<feature type="coiled-coil region" evidence="1">
    <location>
        <begin position="391"/>
        <end position="439"/>
    </location>
</feature>
<evidence type="ECO:0000256" key="1">
    <source>
        <dbReference type="SAM" id="Coils"/>
    </source>
</evidence>
<feature type="compositionally biased region" description="Basic and acidic residues" evidence="2">
    <location>
        <begin position="336"/>
        <end position="356"/>
    </location>
</feature>
<evidence type="ECO:0000313" key="4">
    <source>
        <dbReference type="Proteomes" id="UP000029665"/>
    </source>
</evidence>